<evidence type="ECO:0000313" key="3">
    <source>
        <dbReference type="Proteomes" id="UP000176294"/>
    </source>
</evidence>
<feature type="binding site" evidence="1">
    <location>
        <position position="182"/>
    </location>
    <ligand>
        <name>Zn(2+)</name>
        <dbReference type="ChEBI" id="CHEBI:29105"/>
    </ligand>
</feature>
<feature type="binding site" evidence="1">
    <location>
        <position position="22"/>
    </location>
    <ligand>
        <name>Zn(2+)</name>
        <dbReference type="ChEBI" id="CHEBI:29105"/>
    </ligand>
</feature>
<dbReference type="PANTHER" id="PTHR30037">
    <property type="entry name" value="DNA-3-METHYLADENINE GLYCOSYLASE 1"/>
    <property type="match status" value="1"/>
</dbReference>
<keyword evidence="1" id="KW-0862">Zinc</keyword>
<evidence type="ECO:0008006" key="4">
    <source>
        <dbReference type="Google" id="ProtNLM"/>
    </source>
</evidence>
<name>A0A1G1T0C8_9BACT</name>
<dbReference type="GO" id="GO:0006284">
    <property type="term" value="P:base-excision repair"/>
    <property type="evidence" value="ECO:0007669"/>
    <property type="project" value="InterPro"/>
</dbReference>
<dbReference type="Proteomes" id="UP000176294">
    <property type="component" value="Unassembled WGS sequence"/>
</dbReference>
<proteinExistence type="predicted"/>
<dbReference type="GO" id="GO:0046872">
    <property type="term" value="F:metal ion binding"/>
    <property type="evidence" value="ECO:0007669"/>
    <property type="project" value="UniProtKB-KW"/>
</dbReference>
<dbReference type="Gene3D" id="1.10.340.30">
    <property type="entry name" value="Hypothetical protein, domain 2"/>
    <property type="match status" value="1"/>
</dbReference>
<organism evidence="2 3">
    <name type="scientific">Hymenobacter lapidarius</name>
    <dbReference type="NCBI Taxonomy" id="1908237"/>
    <lineage>
        <taxon>Bacteria</taxon>
        <taxon>Pseudomonadati</taxon>
        <taxon>Bacteroidota</taxon>
        <taxon>Cytophagia</taxon>
        <taxon>Cytophagales</taxon>
        <taxon>Hymenobacteraceae</taxon>
        <taxon>Hymenobacter</taxon>
    </lineage>
</organism>
<evidence type="ECO:0000256" key="1">
    <source>
        <dbReference type="PIRSR" id="PIRSR605019-1"/>
    </source>
</evidence>
<dbReference type="AlphaFoldDB" id="A0A1G1T0C8"/>
<feature type="binding site" evidence="1">
    <location>
        <position position="186"/>
    </location>
    <ligand>
        <name>Zn(2+)</name>
        <dbReference type="ChEBI" id="CHEBI:29105"/>
    </ligand>
</feature>
<keyword evidence="1" id="KW-0479">Metal-binding</keyword>
<dbReference type="InterPro" id="IPR011257">
    <property type="entry name" value="DNA_glycosylase"/>
</dbReference>
<gene>
    <name evidence="2" type="ORF">BEN47_02935</name>
</gene>
<comment type="caution">
    <text evidence="2">The sequence shown here is derived from an EMBL/GenBank/DDBJ whole genome shotgun (WGS) entry which is preliminary data.</text>
</comment>
<keyword evidence="3" id="KW-1185">Reference proteome</keyword>
<dbReference type="RefSeq" id="WP_070728885.1">
    <property type="nucleotide sequence ID" value="NZ_MDZB01000120.1"/>
</dbReference>
<dbReference type="PANTHER" id="PTHR30037:SF4">
    <property type="entry name" value="DNA-3-METHYLADENINE GLYCOSYLASE I"/>
    <property type="match status" value="1"/>
</dbReference>
<protein>
    <recommendedName>
        <fullName evidence="4">DNA-3-methyladenine glycosylase</fullName>
    </recommendedName>
</protein>
<accession>A0A1G1T0C8</accession>
<dbReference type="EMBL" id="MDZB01000120">
    <property type="protein sequence ID" value="OGX84335.1"/>
    <property type="molecule type" value="Genomic_DNA"/>
</dbReference>
<dbReference type="InterPro" id="IPR052891">
    <property type="entry name" value="DNA-3mA_glycosylase"/>
</dbReference>
<dbReference type="InterPro" id="IPR005019">
    <property type="entry name" value="Adenine_glyco"/>
</dbReference>
<dbReference type="GO" id="GO:0008725">
    <property type="term" value="F:DNA-3-methyladenine glycosylase activity"/>
    <property type="evidence" value="ECO:0007669"/>
    <property type="project" value="InterPro"/>
</dbReference>
<evidence type="ECO:0000313" key="2">
    <source>
        <dbReference type="EMBL" id="OGX84335.1"/>
    </source>
</evidence>
<dbReference type="OrthoDB" id="9807664at2"/>
<dbReference type="STRING" id="1908237.BEN47_02935"/>
<dbReference type="Pfam" id="PF03352">
    <property type="entry name" value="Adenine_glyco"/>
    <property type="match status" value="1"/>
</dbReference>
<sequence>MPAPLETSCPWADRNALMRAFHDYEWGEPVAEAAILFEYLVLHTFQLGFDFPVVLKRREGFRELLANFDPDRLARWGEDDIAEVMENPRILRNRRKLEATVRNAQAWLRLRAEVGEAGLLPFFYDFVGGQTVDNERSAINPAPLSTPESVAMSRELKRRGFVMTGPMTCYNILQTAGLVNDHWVSCPRHAACALLADGQPGA</sequence>
<reference evidence="2 3" key="1">
    <citation type="submission" date="2016-08" db="EMBL/GenBank/DDBJ databases">
        <title>Hymenobacter coccineus sp. nov., Hymenobacter lapidarius sp. nov. and Hymenobacter glacialis sp. nov., isolated from Antarctic soil.</title>
        <authorList>
            <person name="Sedlacek I."/>
            <person name="Kralova S."/>
            <person name="Kyrova K."/>
            <person name="Maslanova I."/>
            <person name="Stankova E."/>
            <person name="Vrbovska V."/>
            <person name="Nemec M."/>
            <person name="Bartak M."/>
            <person name="Svec P."/>
            <person name="Busse H.-J."/>
            <person name="Pantucek R."/>
        </authorList>
    </citation>
    <scope>NUCLEOTIDE SEQUENCE [LARGE SCALE GENOMIC DNA]</scope>
    <source>
        <strain evidence="2 3">CCM 8643</strain>
    </source>
</reference>
<feature type="binding site" evidence="1">
    <location>
        <position position="9"/>
    </location>
    <ligand>
        <name>Zn(2+)</name>
        <dbReference type="ChEBI" id="CHEBI:29105"/>
    </ligand>
</feature>
<dbReference type="SUPFAM" id="SSF48150">
    <property type="entry name" value="DNA-glycosylase"/>
    <property type="match status" value="1"/>
</dbReference>